<dbReference type="AlphaFoldDB" id="A0A7C3CST4"/>
<proteinExistence type="predicted"/>
<gene>
    <name evidence="1" type="ORF">ENJ40_03505</name>
</gene>
<protein>
    <submittedName>
        <fullName evidence="1">Uncharacterized protein</fullName>
    </submittedName>
</protein>
<dbReference type="EMBL" id="DRMH01000038">
    <property type="protein sequence ID" value="HFC97513.1"/>
    <property type="molecule type" value="Genomic_DNA"/>
</dbReference>
<name>A0A7C3CST4_9BACT</name>
<dbReference type="Proteomes" id="UP000886043">
    <property type="component" value="Unassembled WGS sequence"/>
</dbReference>
<sequence length="78" mass="8874">MAERGLIEELSRVESVVDLKDRLNEAVKLLEILRVSLFMAAEDELGPPKRFLDALGLLAWIVQDLIERSAEAFSRLHK</sequence>
<accession>A0A7C3CST4</accession>
<reference evidence="1" key="1">
    <citation type="journal article" date="2020" name="mSystems">
        <title>Genome- and Community-Level Interaction Insights into Carbon Utilization and Element Cycling Functions of Hydrothermarchaeota in Hydrothermal Sediment.</title>
        <authorList>
            <person name="Zhou Z."/>
            <person name="Liu Y."/>
            <person name="Xu W."/>
            <person name="Pan J."/>
            <person name="Luo Z.H."/>
            <person name="Li M."/>
        </authorList>
    </citation>
    <scope>NUCLEOTIDE SEQUENCE [LARGE SCALE GENOMIC DNA]</scope>
    <source>
        <strain evidence="1">HyVt-483</strain>
    </source>
</reference>
<comment type="caution">
    <text evidence="1">The sequence shown here is derived from an EMBL/GenBank/DDBJ whole genome shotgun (WGS) entry which is preliminary data.</text>
</comment>
<organism evidence="1">
    <name type="scientific">Thermosulfurimonas dismutans</name>
    <dbReference type="NCBI Taxonomy" id="999894"/>
    <lineage>
        <taxon>Bacteria</taxon>
        <taxon>Pseudomonadati</taxon>
        <taxon>Thermodesulfobacteriota</taxon>
        <taxon>Thermodesulfobacteria</taxon>
        <taxon>Thermodesulfobacteriales</taxon>
        <taxon>Thermodesulfobacteriaceae</taxon>
        <taxon>Thermosulfurimonas</taxon>
    </lineage>
</organism>
<evidence type="ECO:0000313" key="1">
    <source>
        <dbReference type="EMBL" id="HFC97513.1"/>
    </source>
</evidence>